<keyword evidence="5 11" id="KW-0067">ATP-binding</keyword>
<reference evidence="14" key="2">
    <citation type="journal article" date="2021" name="PeerJ">
        <title>Extensive microbial diversity within the chicken gut microbiome revealed by metagenomics and culture.</title>
        <authorList>
            <person name="Gilroy R."/>
            <person name="Ravi A."/>
            <person name="Getino M."/>
            <person name="Pursley I."/>
            <person name="Horton D.L."/>
            <person name="Alikhan N.F."/>
            <person name="Baker D."/>
            <person name="Gharbi K."/>
            <person name="Hall N."/>
            <person name="Watson M."/>
            <person name="Adriaenssens E.M."/>
            <person name="Foster-Nyarko E."/>
            <person name="Jarju S."/>
            <person name="Secka A."/>
            <person name="Antonio M."/>
            <person name="Oren A."/>
            <person name="Chaudhuri R.R."/>
            <person name="La Ragione R."/>
            <person name="Hildebrand F."/>
            <person name="Pallen M.J."/>
        </authorList>
    </citation>
    <scope>NUCLEOTIDE SEQUENCE</scope>
    <source>
        <strain evidence="14">CHK195-11698</strain>
    </source>
</reference>
<evidence type="ECO:0000256" key="11">
    <source>
        <dbReference type="PROSITE-ProRule" id="PRU00560"/>
    </source>
</evidence>
<evidence type="ECO:0000313" key="14">
    <source>
        <dbReference type="EMBL" id="HIU13544.1"/>
    </source>
</evidence>
<evidence type="ECO:0000256" key="4">
    <source>
        <dbReference type="ARBA" id="ARBA00022806"/>
    </source>
</evidence>
<evidence type="ECO:0000256" key="3">
    <source>
        <dbReference type="ARBA" id="ARBA00022801"/>
    </source>
</evidence>
<reference evidence="14" key="1">
    <citation type="submission" date="2020-10" db="EMBL/GenBank/DDBJ databases">
        <authorList>
            <person name="Gilroy R."/>
        </authorList>
    </citation>
    <scope>NUCLEOTIDE SEQUENCE</scope>
    <source>
        <strain evidence="14">CHK195-11698</strain>
    </source>
</reference>
<name>A0A9D1HQC3_9FIRM</name>
<evidence type="ECO:0000256" key="9">
    <source>
        <dbReference type="ARBA" id="ARBA00034808"/>
    </source>
</evidence>
<dbReference type="PROSITE" id="PS51217">
    <property type="entry name" value="UVRD_HELICASE_CTER"/>
    <property type="match status" value="1"/>
</dbReference>
<dbReference type="InterPro" id="IPR027417">
    <property type="entry name" value="P-loop_NTPase"/>
</dbReference>
<dbReference type="Pfam" id="PF13361">
    <property type="entry name" value="UvrD_C"/>
    <property type="match status" value="1"/>
</dbReference>
<dbReference type="InterPro" id="IPR014017">
    <property type="entry name" value="DNA_helicase_UvrD-like_C"/>
</dbReference>
<dbReference type="Gene3D" id="1.10.10.160">
    <property type="match status" value="1"/>
</dbReference>
<dbReference type="GO" id="GO:0005829">
    <property type="term" value="C:cytosol"/>
    <property type="evidence" value="ECO:0007669"/>
    <property type="project" value="TreeGrafter"/>
</dbReference>
<dbReference type="InterPro" id="IPR000212">
    <property type="entry name" value="DNA_helicase_UvrD/REP"/>
</dbReference>
<dbReference type="Gene3D" id="3.40.50.300">
    <property type="entry name" value="P-loop containing nucleotide triphosphate hydrolases"/>
    <property type="match status" value="2"/>
</dbReference>
<dbReference type="AlphaFoldDB" id="A0A9D1HQC3"/>
<feature type="domain" description="UvrD-like helicase C-terminal" evidence="13">
    <location>
        <begin position="286"/>
        <end position="555"/>
    </location>
</feature>
<dbReference type="SUPFAM" id="SSF52540">
    <property type="entry name" value="P-loop containing nucleoside triphosphate hydrolases"/>
    <property type="match status" value="1"/>
</dbReference>
<dbReference type="CDD" id="cd17932">
    <property type="entry name" value="DEXQc_UvrD"/>
    <property type="match status" value="1"/>
</dbReference>
<dbReference type="PANTHER" id="PTHR11070">
    <property type="entry name" value="UVRD / RECB / PCRA DNA HELICASE FAMILY MEMBER"/>
    <property type="match status" value="1"/>
</dbReference>
<evidence type="ECO:0000259" key="13">
    <source>
        <dbReference type="PROSITE" id="PS51217"/>
    </source>
</evidence>
<dbReference type="Proteomes" id="UP000824175">
    <property type="component" value="Unassembled WGS sequence"/>
</dbReference>
<evidence type="ECO:0000256" key="6">
    <source>
        <dbReference type="ARBA" id="ARBA00023125"/>
    </source>
</evidence>
<dbReference type="Pfam" id="PF00580">
    <property type="entry name" value="UvrD-helicase"/>
    <property type="match status" value="1"/>
</dbReference>
<dbReference type="GO" id="GO:0003677">
    <property type="term" value="F:DNA binding"/>
    <property type="evidence" value="ECO:0007669"/>
    <property type="project" value="UniProtKB-KW"/>
</dbReference>
<dbReference type="PANTHER" id="PTHR11070:SF2">
    <property type="entry name" value="ATP-DEPENDENT DNA HELICASE SRS2"/>
    <property type="match status" value="1"/>
</dbReference>
<dbReference type="GO" id="GO:0016787">
    <property type="term" value="F:hydrolase activity"/>
    <property type="evidence" value="ECO:0007669"/>
    <property type="project" value="UniProtKB-UniRule"/>
</dbReference>
<comment type="catalytic activity">
    <reaction evidence="8">
        <text>Couples ATP hydrolysis with the unwinding of duplex DNA by translocating in the 3'-5' direction.</text>
        <dbReference type="EC" id="5.6.2.4"/>
    </reaction>
</comment>
<gene>
    <name evidence="14" type="ORF">IAD15_05690</name>
</gene>
<comment type="caution">
    <text evidence="14">The sequence shown here is derived from an EMBL/GenBank/DDBJ whole genome shotgun (WGS) entry which is preliminary data.</text>
</comment>
<proteinExistence type="inferred from homology"/>
<evidence type="ECO:0000256" key="2">
    <source>
        <dbReference type="ARBA" id="ARBA00022741"/>
    </source>
</evidence>
<dbReference type="InterPro" id="IPR013986">
    <property type="entry name" value="DExx_box_DNA_helicase_dom_sf"/>
</dbReference>
<evidence type="ECO:0000256" key="5">
    <source>
        <dbReference type="ARBA" id="ARBA00022840"/>
    </source>
</evidence>
<accession>A0A9D1HQC3</accession>
<keyword evidence="6" id="KW-0238">DNA-binding</keyword>
<evidence type="ECO:0000256" key="8">
    <source>
        <dbReference type="ARBA" id="ARBA00034617"/>
    </source>
</evidence>
<comment type="similarity">
    <text evidence="1">Belongs to the helicase family. UvrD subfamily.</text>
</comment>
<evidence type="ECO:0000256" key="1">
    <source>
        <dbReference type="ARBA" id="ARBA00009922"/>
    </source>
</evidence>
<evidence type="ECO:0000259" key="12">
    <source>
        <dbReference type="PROSITE" id="PS51198"/>
    </source>
</evidence>
<dbReference type="GO" id="GO:0043138">
    <property type="term" value="F:3'-5' DNA helicase activity"/>
    <property type="evidence" value="ECO:0007669"/>
    <property type="project" value="UniProtKB-EC"/>
</dbReference>
<feature type="binding site" evidence="11">
    <location>
        <begin position="26"/>
        <end position="33"/>
    </location>
    <ligand>
        <name>ATP</name>
        <dbReference type="ChEBI" id="CHEBI:30616"/>
    </ligand>
</feature>
<dbReference type="InterPro" id="IPR014016">
    <property type="entry name" value="UvrD-like_ATP-bd"/>
</dbReference>
<evidence type="ECO:0000256" key="7">
    <source>
        <dbReference type="ARBA" id="ARBA00023235"/>
    </source>
</evidence>
<keyword evidence="3 11" id="KW-0378">Hydrolase</keyword>
<organism evidence="14 15">
    <name type="scientific">Candidatus Fimiplasma intestinipullorum</name>
    <dbReference type="NCBI Taxonomy" id="2840825"/>
    <lineage>
        <taxon>Bacteria</taxon>
        <taxon>Bacillati</taxon>
        <taxon>Bacillota</taxon>
        <taxon>Clostridia</taxon>
        <taxon>Eubacteriales</taxon>
        <taxon>Candidatus Fimiplasma</taxon>
    </lineage>
</organism>
<dbReference type="GO" id="GO:0005524">
    <property type="term" value="F:ATP binding"/>
    <property type="evidence" value="ECO:0007669"/>
    <property type="project" value="UniProtKB-UniRule"/>
</dbReference>
<keyword evidence="4 11" id="KW-0347">Helicase</keyword>
<protein>
    <recommendedName>
        <fullName evidence="9">DNA 3'-5' helicase</fullName>
        <ecNumber evidence="9">5.6.2.4</ecNumber>
    </recommendedName>
</protein>
<dbReference type="Gene3D" id="1.10.486.10">
    <property type="entry name" value="PCRA, domain 4"/>
    <property type="match status" value="1"/>
</dbReference>
<dbReference type="EC" id="5.6.2.4" evidence="9"/>
<evidence type="ECO:0000313" key="15">
    <source>
        <dbReference type="Proteomes" id="UP000824175"/>
    </source>
</evidence>
<dbReference type="GO" id="GO:0033202">
    <property type="term" value="C:DNA helicase complex"/>
    <property type="evidence" value="ECO:0007669"/>
    <property type="project" value="TreeGrafter"/>
</dbReference>
<dbReference type="GO" id="GO:0000725">
    <property type="term" value="P:recombinational repair"/>
    <property type="evidence" value="ECO:0007669"/>
    <property type="project" value="TreeGrafter"/>
</dbReference>
<evidence type="ECO:0000256" key="10">
    <source>
        <dbReference type="ARBA" id="ARBA00048988"/>
    </source>
</evidence>
<dbReference type="EMBL" id="DVMJ01000051">
    <property type="protein sequence ID" value="HIU13544.1"/>
    <property type="molecule type" value="Genomic_DNA"/>
</dbReference>
<feature type="domain" description="UvrD-like helicase ATP-binding" evidence="12">
    <location>
        <begin position="5"/>
        <end position="285"/>
    </location>
</feature>
<comment type="catalytic activity">
    <reaction evidence="10">
        <text>ATP + H2O = ADP + phosphate + H(+)</text>
        <dbReference type="Rhea" id="RHEA:13065"/>
        <dbReference type="ChEBI" id="CHEBI:15377"/>
        <dbReference type="ChEBI" id="CHEBI:15378"/>
        <dbReference type="ChEBI" id="CHEBI:30616"/>
        <dbReference type="ChEBI" id="CHEBI:43474"/>
        <dbReference type="ChEBI" id="CHEBI:456216"/>
        <dbReference type="EC" id="5.6.2.4"/>
    </reaction>
</comment>
<keyword evidence="2 11" id="KW-0547">Nucleotide-binding</keyword>
<dbReference type="CDD" id="cd18807">
    <property type="entry name" value="SF1_C_UvrD"/>
    <property type="match status" value="1"/>
</dbReference>
<sequence>MDLTSQLNPAQKEAATYLDGHLRIVAGAGSGKTRVLTYRIAYLIDEIGVDPRSILAITFTNKAANEMRLRVEKILGSSHSGVLVCTIHSLCVRILRQHIRVLNYPASFVIMDEEDQRALLKRLYKQEEVDAKAISYHSALNYISVRKNSQISPEMALEEAGSLYGERKKALLYQAYVAYQEEHYMLDFDDLIIKTNQILAEHEDIRQYWQRRFQYIHVDEFQDVDAQNYTLVKWLTSPETIVCVVGDPDQTIYSFRGANVRFILDFEKDFEGAKTIYLNQNYRSTGNILQAANALIKNNQDRLEKDLYTRQKEGAKVIHYSADSDVLEAKYVVEKIEQLISTVPDINYRDFAVLYRANYLSRTLEQELIRMQIPYRLFGGLKFFSRKEIKDALSYLRLTVFQDDLAFERVVNTPGRGIGEKTLDKIRQQARVLGLSMYDTCLLHLSSIGLSNKAARAIEQWQFAIENAKRQAGDMLDLFDRLLGDVGYLEMLRIDQEETRLENLMELKNSMASFMARNEEGSLEDYLQEVALYTNQDVDDDEQYVSLMTIHMSKGLEFPYVFVIGLSENIFPSLRSMEVGSQAGLEEERRLAYVAFTRAQKQLFLVESRGYSYVSGGPKIASRFIDELGEDVIVHEGKTNRYKAIDYLPPVSKGKQLNLNDTPTDWKVGDLLVHDVFGKGVVLAVSGELLQIAFPLPYGIKMLQANHKALKKK</sequence>
<dbReference type="PROSITE" id="PS51198">
    <property type="entry name" value="UVRD_HELICASE_ATP_BIND"/>
    <property type="match status" value="1"/>
</dbReference>
<keyword evidence="7" id="KW-0413">Isomerase</keyword>